<dbReference type="InterPro" id="IPR051082">
    <property type="entry name" value="Pentapeptide-BTB/POZ_domain"/>
</dbReference>
<name>A0ABV4XDE6_9CYAN</name>
<accession>A0ABV4XDE6</accession>
<dbReference type="Proteomes" id="UP001576774">
    <property type="component" value="Unassembled WGS sequence"/>
</dbReference>
<dbReference type="SUPFAM" id="SSF141571">
    <property type="entry name" value="Pentapeptide repeat-like"/>
    <property type="match status" value="2"/>
</dbReference>
<protein>
    <submittedName>
        <fullName evidence="1">Pentapeptide repeat-containing protein</fullName>
    </submittedName>
</protein>
<proteinExistence type="predicted"/>
<dbReference type="PANTHER" id="PTHR14136">
    <property type="entry name" value="BTB_POZ DOMAIN-CONTAINING PROTEIN KCTD9"/>
    <property type="match status" value="1"/>
</dbReference>
<comment type="caution">
    <text evidence="1">The sequence shown here is derived from an EMBL/GenBank/DDBJ whole genome shotgun (WGS) entry which is preliminary data.</text>
</comment>
<dbReference type="EMBL" id="JBHFNQ010000208">
    <property type="protein sequence ID" value="MFB2880724.1"/>
    <property type="molecule type" value="Genomic_DNA"/>
</dbReference>
<dbReference type="InterPro" id="IPR001646">
    <property type="entry name" value="5peptide_repeat"/>
</dbReference>
<dbReference type="PANTHER" id="PTHR14136:SF17">
    <property type="entry name" value="BTB_POZ DOMAIN-CONTAINING PROTEIN KCTD9"/>
    <property type="match status" value="1"/>
</dbReference>
<evidence type="ECO:0000313" key="2">
    <source>
        <dbReference type="Proteomes" id="UP001576774"/>
    </source>
</evidence>
<evidence type="ECO:0000313" key="1">
    <source>
        <dbReference type="EMBL" id="MFB2880724.1"/>
    </source>
</evidence>
<dbReference type="Gene3D" id="2.160.20.80">
    <property type="entry name" value="E3 ubiquitin-protein ligase SopA"/>
    <property type="match status" value="2"/>
</dbReference>
<gene>
    <name evidence="1" type="ORF">ACE1CC_28080</name>
</gene>
<dbReference type="RefSeq" id="WP_413273727.1">
    <property type="nucleotide sequence ID" value="NZ_JBHFNQ010000208.1"/>
</dbReference>
<reference evidence="1 2" key="1">
    <citation type="submission" date="2024-09" db="EMBL/GenBank/DDBJ databases">
        <title>Floridaenema gen nov. (Aerosakkonemataceae, Aerosakkonematales ord. nov., Cyanobacteria) from benthic tropical and subtropical fresh waters, with the description of four new species.</title>
        <authorList>
            <person name="Moretto J.A."/>
            <person name="Berthold D.E."/>
            <person name="Lefler F.W."/>
            <person name="Huang I.-S."/>
            <person name="Laughinghouse H. IV."/>
        </authorList>
    </citation>
    <scope>NUCLEOTIDE SEQUENCE [LARGE SCALE GENOMIC DNA]</scope>
    <source>
        <strain evidence="1 2">BLCC-F46</strain>
    </source>
</reference>
<dbReference type="Pfam" id="PF00805">
    <property type="entry name" value="Pentapeptide"/>
    <property type="match status" value="5"/>
</dbReference>
<sequence length="552" mass="60662">MNDQQLNLVSLFSRIEQLEQHLLIVRKYSTGLKRQLDCVTEQFNNRPELQEWELLKREFAELKKQQNIILGLSDRTFNSQTLDSPPSNETKEDAEIVKEFFQRVDRQLQQDSPTPTVEESQELTSNNEQIISFHHEEIDPVEQETEFSIFTDEEFKIERMLLLLMRNETDEEESLETPVSAEEFLRRCQCGEKDFTGINLADSDFSKKSISWQVNLSKAHLKGGNLSNGSFSCLNLSEANLENADLYKANLQSSKLKSANLKNANLSEADLVNAEMSGANLIETDLWKANLQGAKLTEANLSNANLRKAKLITANLNNTNLSKAILIEADLRSAKLRNANLMGADLTKANLRGTSEYSSQAVDFYGANLKGIKLQQALYDENTRFPEGFNPSEAGAYLIAPSICLQNADLSGADLSGANLTEANLKGANLSKAKLTSANLSGANLTGVNLQAAYMNQINLSCTNLTGLNLIKVDLSNANLSAATLNKTDLREANLTSAKLRGSDLQEADLRAANLSYADLSGANLTGAKLGGANLQYAKLAGAIMPNGTVHE</sequence>
<organism evidence="1 2">
    <name type="scientific">Floridaenema aerugineum BLCC-F46</name>
    <dbReference type="NCBI Taxonomy" id="3153654"/>
    <lineage>
        <taxon>Bacteria</taxon>
        <taxon>Bacillati</taxon>
        <taxon>Cyanobacteriota</taxon>
        <taxon>Cyanophyceae</taxon>
        <taxon>Oscillatoriophycideae</taxon>
        <taxon>Aerosakkonematales</taxon>
        <taxon>Aerosakkonemataceae</taxon>
        <taxon>Floridanema</taxon>
        <taxon>Floridanema aerugineum</taxon>
    </lineage>
</organism>
<keyword evidence="2" id="KW-1185">Reference proteome</keyword>